<dbReference type="SUPFAM" id="SSF47473">
    <property type="entry name" value="EF-hand"/>
    <property type="match status" value="1"/>
</dbReference>
<dbReference type="EMBL" id="HBGE01080079">
    <property type="protein sequence ID" value="CAD9171051.1"/>
    <property type="molecule type" value="Transcribed_RNA"/>
</dbReference>
<dbReference type="InterPro" id="IPR011992">
    <property type="entry name" value="EF-hand-dom_pair"/>
</dbReference>
<dbReference type="PROSITE" id="PS00018">
    <property type="entry name" value="EF_HAND_1"/>
    <property type="match status" value="1"/>
</dbReference>
<sequence length="333" mass="36520">MAGNQRRSSAARSSLVLGALSDEEAVSTYDRHLARAEACLDLVEAADQRSVRYKKYAIELFGHLLQVRDALLRLAPGERDSLTAAFGSSEEGCERAAKLLVLLTGGSEADEEPEGGVLRLQRASGDSNALLATSDRLDVTEGALRAYRSIAGVMDTPSLSEAIARARRRRQRTQHFALGLAQKLHTRATVARRTLTERDAEAAAAAAAAAHAPQEEEPRAREAGEESPVALLLKRLDSADAEDCDRFFGRFMERYDSDGDGVLTGLESQRLIEEVASYVCTEYEAKFSRYNMQVESQRTMITEWVRGVLDVDGDGRITRDEIANIKKAVDDID</sequence>
<dbReference type="AlphaFoldDB" id="A0A7S1WIY8"/>
<reference evidence="3" key="1">
    <citation type="submission" date="2021-01" db="EMBL/GenBank/DDBJ databases">
        <authorList>
            <person name="Corre E."/>
            <person name="Pelletier E."/>
            <person name="Niang G."/>
            <person name="Scheremetjew M."/>
            <person name="Finn R."/>
            <person name="Kale V."/>
            <person name="Holt S."/>
            <person name="Cochrane G."/>
            <person name="Meng A."/>
            <person name="Brown T."/>
            <person name="Cohen L."/>
        </authorList>
    </citation>
    <scope>NUCLEOTIDE SEQUENCE</scope>
    <source>
        <strain evidence="3">OF101</strain>
    </source>
</reference>
<name>A0A7S1WIY8_ALECA</name>
<proteinExistence type="predicted"/>
<evidence type="ECO:0000256" key="2">
    <source>
        <dbReference type="SAM" id="MobiDB-lite"/>
    </source>
</evidence>
<protein>
    <submittedName>
        <fullName evidence="3">Uncharacterized protein</fullName>
    </submittedName>
</protein>
<gene>
    <name evidence="3" type="ORF">ACAT0790_LOCUS47820</name>
</gene>
<keyword evidence="1" id="KW-0106">Calcium</keyword>
<dbReference type="InterPro" id="IPR018247">
    <property type="entry name" value="EF_Hand_1_Ca_BS"/>
</dbReference>
<feature type="compositionally biased region" description="Basic and acidic residues" evidence="2">
    <location>
        <begin position="213"/>
        <end position="224"/>
    </location>
</feature>
<evidence type="ECO:0000313" key="3">
    <source>
        <dbReference type="EMBL" id="CAD9171051.1"/>
    </source>
</evidence>
<feature type="region of interest" description="Disordered" evidence="2">
    <location>
        <begin position="203"/>
        <end position="226"/>
    </location>
</feature>
<dbReference type="Gene3D" id="1.10.238.10">
    <property type="entry name" value="EF-hand"/>
    <property type="match status" value="1"/>
</dbReference>
<organism evidence="3">
    <name type="scientific">Alexandrium catenella</name>
    <name type="common">Red tide dinoflagellate</name>
    <name type="synonym">Gonyaulax catenella</name>
    <dbReference type="NCBI Taxonomy" id="2925"/>
    <lineage>
        <taxon>Eukaryota</taxon>
        <taxon>Sar</taxon>
        <taxon>Alveolata</taxon>
        <taxon>Dinophyceae</taxon>
        <taxon>Gonyaulacales</taxon>
        <taxon>Pyrocystaceae</taxon>
        <taxon>Alexandrium</taxon>
    </lineage>
</organism>
<accession>A0A7S1WIY8</accession>
<evidence type="ECO:0000256" key="1">
    <source>
        <dbReference type="ARBA" id="ARBA00022837"/>
    </source>
</evidence>
<feature type="compositionally biased region" description="Low complexity" evidence="2">
    <location>
        <begin position="203"/>
        <end position="212"/>
    </location>
</feature>